<dbReference type="CDD" id="cd00311">
    <property type="entry name" value="TIM"/>
    <property type="match status" value="1"/>
</dbReference>
<dbReference type="EC" id="5.3.1.1" evidence="3"/>
<dbReference type="InterPro" id="IPR013785">
    <property type="entry name" value="Aldolase_TIM"/>
</dbReference>
<organism evidence="4 5">
    <name type="scientific">Candidatus Falkowbacteria bacterium CG10_big_fil_rev_8_21_14_0_10_39_9</name>
    <dbReference type="NCBI Taxonomy" id="1974566"/>
    <lineage>
        <taxon>Bacteria</taxon>
        <taxon>Candidatus Falkowiibacteriota</taxon>
    </lineage>
</organism>
<evidence type="ECO:0000256" key="3">
    <source>
        <dbReference type="RuleBase" id="RU363013"/>
    </source>
</evidence>
<dbReference type="PROSITE" id="PS51440">
    <property type="entry name" value="TIM_2"/>
    <property type="match status" value="1"/>
</dbReference>
<dbReference type="UniPathway" id="UPA00109">
    <property type="reaction ID" value="UER00189"/>
</dbReference>
<gene>
    <name evidence="4" type="primary">tpiA</name>
    <name evidence="4" type="ORF">COT98_02570</name>
</gene>
<dbReference type="NCBIfam" id="TIGR00419">
    <property type="entry name" value="tim"/>
    <property type="match status" value="1"/>
</dbReference>
<protein>
    <recommendedName>
        <fullName evidence="3">Triosephosphate isomerase</fullName>
        <ecNumber evidence="3">5.3.1.1</ecNumber>
    </recommendedName>
</protein>
<dbReference type="PROSITE" id="PS00171">
    <property type="entry name" value="TIM_1"/>
    <property type="match status" value="1"/>
</dbReference>
<evidence type="ECO:0000256" key="2">
    <source>
        <dbReference type="ARBA" id="ARBA00023235"/>
    </source>
</evidence>
<comment type="caution">
    <text evidence="4">The sequence shown here is derived from an EMBL/GenBank/DDBJ whole genome shotgun (WGS) entry which is preliminary data.</text>
</comment>
<dbReference type="Pfam" id="PF00121">
    <property type="entry name" value="TIM"/>
    <property type="match status" value="1"/>
</dbReference>
<dbReference type="GO" id="GO:0019563">
    <property type="term" value="P:glycerol catabolic process"/>
    <property type="evidence" value="ECO:0007669"/>
    <property type="project" value="TreeGrafter"/>
</dbReference>
<comment type="pathway">
    <text evidence="3">Carbohydrate degradation; glycolysis; D-glyceraldehyde 3-phosphate from glycerone phosphate: step 1/1.</text>
</comment>
<dbReference type="GO" id="GO:0046166">
    <property type="term" value="P:glyceraldehyde-3-phosphate biosynthetic process"/>
    <property type="evidence" value="ECO:0007669"/>
    <property type="project" value="TreeGrafter"/>
</dbReference>
<keyword evidence="3" id="KW-0324">Glycolysis</keyword>
<dbReference type="PANTHER" id="PTHR21139">
    <property type="entry name" value="TRIOSEPHOSPHATE ISOMERASE"/>
    <property type="match status" value="1"/>
</dbReference>
<dbReference type="SUPFAM" id="SSF51351">
    <property type="entry name" value="Triosephosphate isomerase (TIM)"/>
    <property type="match status" value="1"/>
</dbReference>
<name>A0A2M6WPA2_9BACT</name>
<evidence type="ECO:0000313" key="5">
    <source>
        <dbReference type="Proteomes" id="UP000228900"/>
    </source>
</evidence>
<comment type="catalytic activity">
    <reaction evidence="3">
        <text>D-glyceraldehyde 3-phosphate = dihydroxyacetone phosphate</text>
        <dbReference type="Rhea" id="RHEA:18585"/>
        <dbReference type="ChEBI" id="CHEBI:57642"/>
        <dbReference type="ChEBI" id="CHEBI:59776"/>
        <dbReference type="EC" id="5.3.1.1"/>
    </reaction>
</comment>
<sequence length="247" mass="26799">MSTNKIIVANWKMKLPYKKAAPLLKKFSSIKFSPTVQVILCPDFITLPLASNILKKSKIKLGAQDAALADRGAYTGEVSPVDLKDLGVAYIILGHSERREYLAESDALINQKLKAVLAVKGLIPILCVGDKVRGKNPKTILFKQLAGALKDIKLAPSQSIIVAYEPVWAIGTGRVVTNSEVTLAHLLIKGFLTKRFKPSQSRVIYGGSVDAKNSANFRDILVVNGLLVGGSSLNSKDFLTICRNVLK</sequence>
<keyword evidence="3" id="KW-0312">Gluconeogenesis</keyword>
<keyword evidence="3" id="KW-0963">Cytoplasm</keyword>
<dbReference type="PANTHER" id="PTHR21139:SF42">
    <property type="entry name" value="TRIOSEPHOSPHATE ISOMERASE"/>
    <property type="match status" value="1"/>
</dbReference>
<evidence type="ECO:0000313" key="4">
    <source>
        <dbReference type="EMBL" id="PIT94602.1"/>
    </source>
</evidence>
<dbReference type="InterPro" id="IPR035990">
    <property type="entry name" value="TIM_sf"/>
</dbReference>
<dbReference type="UniPathway" id="UPA00138"/>
<proteinExistence type="inferred from homology"/>
<keyword evidence="2 3" id="KW-0413">Isomerase</keyword>
<accession>A0A2M6WPA2</accession>
<comment type="similarity">
    <text evidence="1 3">Belongs to the triosephosphate isomerase family.</text>
</comment>
<dbReference type="AlphaFoldDB" id="A0A2M6WPA2"/>
<dbReference type="EMBL" id="PFAQ01000041">
    <property type="protein sequence ID" value="PIT94602.1"/>
    <property type="molecule type" value="Genomic_DNA"/>
</dbReference>
<dbReference type="Gene3D" id="3.20.20.70">
    <property type="entry name" value="Aldolase class I"/>
    <property type="match status" value="1"/>
</dbReference>
<dbReference type="GO" id="GO:0005829">
    <property type="term" value="C:cytosol"/>
    <property type="evidence" value="ECO:0007669"/>
    <property type="project" value="TreeGrafter"/>
</dbReference>
<dbReference type="GO" id="GO:0004807">
    <property type="term" value="F:triose-phosphate isomerase activity"/>
    <property type="evidence" value="ECO:0007669"/>
    <property type="project" value="UniProtKB-UniRule"/>
</dbReference>
<reference evidence="5" key="1">
    <citation type="submission" date="2017-09" db="EMBL/GenBank/DDBJ databases">
        <title>Depth-based differentiation of microbial function through sediment-hosted aquifers and enrichment of novel symbionts in the deep terrestrial subsurface.</title>
        <authorList>
            <person name="Probst A.J."/>
            <person name="Ladd B."/>
            <person name="Jarett J.K."/>
            <person name="Geller-Mcgrath D.E."/>
            <person name="Sieber C.M.K."/>
            <person name="Emerson J.B."/>
            <person name="Anantharaman K."/>
            <person name="Thomas B.C."/>
            <person name="Malmstrom R."/>
            <person name="Stieglmeier M."/>
            <person name="Klingl A."/>
            <person name="Woyke T."/>
            <person name="Ryan C.M."/>
            <person name="Banfield J.F."/>
        </authorList>
    </citation>
    <scope>NUCLEOTIDE SEQUENCE [LARGE SCALE GENOMIC DNA]</scope>
</reference>
<dbReference type="InterPro" id="IPR000652">
    <property type="entry name" value="Triosephosphate_isomerase"/>
</dbReference>
<evidence type="ECO:0000256" key="1">
    <source>
        <dbReference type="ARBA" id="ARBA00007422"/>
    </source>
</evidence>
<comment type="subcellular location">
    <subcellularLocation>
        <location evidence="3">Cytoplasm</location>
    </subcellularLocation>
</comment>
<dbReference type="InterPro" id="IPR020861">
    <property type="entry name" value="Triosephosphate_isomerase_AS"/>
</dbReference>
<comment type="pathway">
    <text evidence="3">Carbohydrate biosynthesis; gluconeogenesis.</text>
</comment>
<dbReference type="GO" id="GO:0006094">
    <property type="term" value="P:gluconeogenesis"/>
    <property type="evidence" value="ECO:0007669"/>
    <property type="project" value="UniProtKB-UniPathway"/>
</dbReference>
<dbReference type="Proteomes" id="UP000228900">
    <property type="component" value="Unassembled WGS sequence"/>
</dbReference>
<comment type="subunit">
    <text evidence="3">Homodimer.</text>
</comment>
<dbReference type="GO" id="GO:0006096">
    <property type="term" value="P:glycolytic process"/>
    <property type="evidence" value="ECO:0007669"/>
    <property type="project" value="UniProtKB-UniRule"/>
</dbReference>